<dbReference type="eggNOG" id="arCOG03056">
    <property type="taxonomic scope" value="Archaea"/>
</dbReference>
<organism evidence="3 4">
    <name type="scientific">Methanobacterium paludis (strain DSM 25820 / JCM 18151 / SWAN1)</name>
    <dbReference type="NCBI Taxonomy" id="868131"/>
    <lineage>
        <taxon>Archaea</taxon>
        <taxon>Methanobacteriati</taxon>
        <taxon>Methanobacteriota</taxon>
        <taxon>Methanomada group</taxon>
        <taxon>Methanobacteria</taxon>
        <taxon>Methanobacteriales</taxon>
        <taxon>Methanobacteriaceae</taxon>
        <taxon>Methanobacterium</taxon>
    </lineage>
</organism>
<dbReference type="HOGENOM" id="CLU_072573_10_3_2"/>
<protein>
    <submittedName>
        <fullName evidence="3">Phosphoesterase PA-phosphatase related protein</fullName>
    </submittedName>
</protein>
<keyword evidence="4" id="KW-1185">Reference proteome</keyword>
<dbReference type="InterPro" id="IPR036938">
    <property type="entry name" value="PAP2/HPO_sf"/>
</dbReference>
<dbReference type="Pfam" id="PF01569">
    <property type="entry name" value="PAP2"/>
    <property type="match status" value="1"/>
</dbReference>
<dbReference type="PANTHER" id="PTHR14969">
    <property type="entry name" value="SPHINGOSINE-1-PHOSPHATE PHOSPHOHYDROLASE"/>
    <property type="match status" value="1"/>
</dbReference>
<dbReference type="RefSeq" id="WP_013825270.1">
    <property type="nucleotide sequence ID" value="NC_015574.1"/>
</dbReference>
<feature type="transmembrane region" description="Helical" evidence="1">
    <location>
        <begin position="130"/>
        <end position="149"/>
    </location>
</feature>
<dbReference type="SMART" id="SM00014">
    <property type="entry name" value="acidPPc"/>
    <property type="match status" value="1"/>
</dbReference>
<feature type="transmembrane region" description="Helical" evidence="1">
    <location>
        <begin position="31"/>
        <end position="56"/>
    </location>
</feature>
<keyword evidence="1" id="KW-1133">Transmembrane helix</keyword>
<gene>
    <name evidence="3" type="ordered locus">MSWAN_0735</name>
</gene>
<feature type="transmembrane region" description="Helical" evidence="1">
    <location>
        <begin position="155"/>
        <end position="177"/>
    </location>
</feature>
<reference evidence="3 4" key="1">
    <citation type="journal article" date="2014" name="Int. J. Syst. Evol. Microbiol.">
        <title>Methanobacterium paludis sp. nov. and a novel strain of Methanobacterium lacus isolated from northern peatlands.</title>
        <authorList>
            <person name="Cadillo-Quiroz H."/>
            <person name="Brauer S.L."/>
            <person name="Goodson N."/>
            <person name="Yavitt J.B."/>
            <person name="Zinder S.H."/>
        </authorList>
    </citation>
    <scope>NUCLEOTIDE SEQUENCE [LARGE SCALE GENOMIC DNA]</scope>
    <source>
        <strain evidence="4">DSM 25820 / JCM 18151 / SWAN1</strain>
    </source>
</reference>
<feature type="domain" description="Phosphatidic acid phosphatase type 2/haloperoxidase" evidence="2">
    <location>
        <begin position="63"/>
        <end position="170"/>
    </location>
</feature>
<feature type="transmembrane region" description="Helical" evidence="1">
    <location>
        <begin position="63"/>
        <end position="86"/>
    </location>
</feature>
<dbReference type="SUPFAM" id="SSF48317">
    <property type="entry name" value="Acid phosphatase/Vanadium-dependent haloperoxidase"/>
    <property type="match status" value="1"/>
</dbReference>
<evidence type="ECO:0000259" key="2">
    <source>
        <dbReference type="SMART" id="SM00014"/>
    </source>
</evidence>
<evidence type="ECO:0000313" key="3">
    <source>
        <dbReference type="EMBL" id="AEG17768.1"/>
    </source>
</evidence>
<feature type="transmembrane region" description="Helical" evidence="1">
    <location>
        <begin position="106"/>
        <end position="123"/>
    </location>
</feature>
<name>F6D7T0_METPW</name>
<accession>F6D7T0</accession>
<dbReference type="STRING" id="868131.MSWAN_0735"/>
<dbReference type="PANTHER" id="PTHR14969:SF13">
    <property type="entry name" value="AT30094P"/>
    <property type="match status" value="1"/>
</dbReference>
<dbReference type="GeneID" id="10668227"/>
<dbReference type="InterPro" id="IPR000326">
    <property type="entry name" value="PAP2/HPO"/>
</dbReference>
<dbReference type="EMBL" id="CP002772">
    <property type="protein sequence ID" value="AEG17768.1"/>
    <property type="molecule type" value="Genomic_DNA"/>
</dbReference>
<dbReference type="AlphaFoldDB" id="F6D7T0"/>
<dbReference type="KEGG" id="mew:MSWAN_0735"/>
<dbReference type="Gene3D" id="1.20.144.10">
    <property type="entry name" value="Phosphatidic acid phosphatase type 2/haloperoxidase"/>
    <property type="match status" value="2"/>
</dbReference>
<evidence type="ECO:0000313" key="4">
    <source>
        <dbReference type="Proteomes" id="UP000009231"/>
    </source>
</evidence>
<keyword evidence="1" id="KW-0472">Membrane</keyword>
<proteinExistence type="predicted"/>
<dbReference type="GO" id="GO:0042392">
    <property type="term" value="F:sphingosine-1-phosphate phosphatase activity"/>
    <property type="evidence" value="ECO:0007669"/>
    <property type="project" value="TreeGrafter"/>
</dbReference>
<dbReference type="OrthoDB" id="10182at2157"/>
<sequence>MLENLIGTLNQVDTNLFYMINLNLQNSVFNFLMPIITNAGTDAFWLIIFALIFVFGGEKGRNVAVIGIIALLLGYGITELLKYEIARPRPFTVLSNVHLLVNMGEYSFPSGHAVASFTGCIILGKKYGYLYPLLFFACIIAFSRVYIGVHYPFDVAAGAVIGVICSLLVLHFEVDILKLKNRFVHKS</sequence>
<dbReference type="Proteomes" id="UP000009231">
    <property type="component" value="Chromosome"/>
</dbReference>
<keyword evidence="1" id="KW-0812">Transmembrane</keyword>
<evidence type="ECO:0000256" key="1">
    <source>
        <dbReference type="SAM" id="Phobius"/>
    </source>
</evidence>